<feature type="transmembrane region" description="Helical" evidence="8">
    <location>
        <begin position="143"/>
        <end position="162"/>
    </location>
</feature>
<accession>A0A2U8FMI0</accession>
<keyword evidence="10" id="KW-1185">Reference proteome</keyword>
<dbReference type="KEGG" id="aon:DEH84_01310"/>
<organism evidence="9 10">
    <name type="scientific">Aquabacterium olei</name>
    <dbReference type="NCBI Taxonomy" id="1296669"/>
    <lineage>
        <taxon>Bacteria</taxon>
        <taxon>Pseudomonadati</taxon>
        <taxon>Pseudomonadota</taxon>
        <taxon>Betaproteobacteria</taxon>
        <taxon>Burkholderiales</taxon>
        <taxon>Aquabacterium</taxon>
    </lineage>
</organism>
<evidence type="ECO:0000313" key="9">
    <source>
        <dbReference type="EMBL" id="AWI52222.1"/>
    </source>
</evidence>
<comment type="similarity">
    <text evidence="2">Belongs to the AzlC family.</text>
</comment>
<reference evidence="9 10" key="1">
    <citation type="submission" date="2018-05" db="EMBL/GenBank/DDBJ databases">
        <title>complete genome sequence of Aquabacterium olei NBRC 110486.</title>
        <authorList>
            <person name="Tang B."/>
            <person name="Chang J."/>
            <person name="Zhang L."/>
            <person name="Yang H."/>
        </authorList>
    </citation>
    <scope>NUCLEOTIDE SEQUENCE [LARGE SCALE GENOMIC DNA]</scope>
    <source>
        <strain evidence="9 10">NBRC 110486</strain>
    </source>
</reference>
<evidence type="ECO:0000256" key="6">
    <source>
        <dbReference type="ARBA" id="ARBA00022989"/>
    </source>
</evidence>
<gene>
    <name evidence="9" type="ORF">DEH84_01310</name>
</gene>
<evidence type="ECO:0000256" key="3">
    <source>
        <dbReference type="ARBA" id="ARBA00022448"/>
    </source>
</evidence>
<dbReference type="GO" id="GO:0005886">
    <property type="term" value="C:plasma membrane"/>
    <property type="evidence" value="ECO:0007669"/>
    <property type="project" value="UniProtKB-SubCell"/>
</dbReference>
<feature type="transmembrane region" description="Helical" evidence="8">
    <location>
        <begin position="229"/>
        <end position="245"/>
    </location>
</feature>
<feature type="transmembrane region" description="Helical" evidence="8">
    <location>
        <begin position="205"/>
        <end position="223"/>
    </location>
</feature>
<keyword evidence="6 8" id="KW-1133">Transmembrane helix</keyword>
<evidence type="ECO:0000256" key="4">
    <source>
        <dbReference type="ARBA" id="ARBA00022475"/>
    </source>
</evidence>
<proteinExistence type="inferred from homology"/>
<dbReference type="EMBL" id="CP029210">
    <property type="protein sequence ID" value="AWI52222.1"/>
    <property type="molecule type" value="Genomic_DNA"/>
</dbReference>
<dbReference type="PANTHER" id="PTHR34979">
    <property type="entry name" value="INNER MEMBRANE PROTEIN YGAZ"/>
    <property type="match status" value="1"/>
</dbReference>
<dbReference type="RefSeq" id="WP_109034012.1">
    <property type="nucleotide sequence ID" value="NZ_CP029210.1"/>
</dbReference>
<protein>
    <submittedName>
        <fullName evidence="9">Branched-chain amino acid ABC transporter permease</fullName>
    </submittedName>
</protein>
<sequence>MSFAIDPPRLSLLDARLWRHPEREQGTRAMLRALPGVAAWGLVTGMVMAQSGLPMWAAVLMSMTVFAASAQLAAIPLMLAGAPLWVVWLAALCVNLRFVIFSAQLRPFVMALPLRWRLVCGYLVADVSYVMQVARYPHGTATTASALGPLAHMVGLAAPNWLGWNGAALLGIVFAGQLPTSWGLAFAGTLTLAGLLASLVRDGRAAVAATLAGATAVACWGWPFKLNMVVAVAVGIAAGLLLDALPGRGRADA</sequence>
<keyword evidence="3" id="KW-0813">Transport</keyword>
<feature type="transmembrane region" description="Helical" evidence="8">
    <location>
        <begin position="182"/>
        <end position="200"/>
    </location>
</feature>
<dbReference type="Pfam" id="PF03591">
    <property type="entry name" value="AzlC"/>
    <property type="match status" value="1"/>
</dbReference>
<dbReference type="InterPro" id="IPR011606">
    <property type="entry name" value="Brnchd-chn_aa_trnsp_permease"/>
</dbReference>
<evidence type="ECO:0000256" key="5">
    <source>
        <dbReference type="ARBA" id="ARBA00022692"/>
    </source>
</evidence>
<dbReference type="AlphaFoldDB" id="A0A2U8FMI0"/>
<keyword evidence="7 8" id="KW-0472">Membrane</keyword>
<feature type="transmembrane region" description="Helical" evidence="8">
    <location>
        <begin position="29"/>
        <end position="49"/>
    </location>
</feature>
<evidence type="ECO:0000256" key="8">
    <source>
        <dbReference type="SAM" id="Phobius"/>
    </source>
</evidence>
<evidence type="ECO:0000256" key="7">
    <source>
        <dbReference type="ARBA" id="ARBA00023136"/>
    </source>
</evidence>
<dbReference type="OrthoDB" id="9179311at2"/>
<evidence type="ECO:0000313" key="10">
    <source>
        <dbReference type="Proteomes" id="UP000244892"/>
    </source>
</evidence>
<name>A0A2U8FMI0_9BURK</name>
<dbReference type="Proteomes" id="UP000244892">
    <property type="component" value="Chromosome"/>
</dbReference>
<dbReference type="GO" id="GO:1903785">
    <property type="term" value="P:L-valine transmembrane transport"/>
    <property type="evidence" value="ECO:0007669"/>
    <property type="project" value="TreeGrafter"/>
</dbReference>
<keyword evidence="4" id="KW-1003">Cell membrane</keyword>
<dbReference type="PANTHER" id="PTHR34979:SF1">
    <property type="entry name" value="INNER MEMBRANE PROTEIN YGAZ"/>
    <property type="match status" value="1"/>
</dbReference>
<evidence type="ECO:0000256" key="1">
    <source>
        <dbReference type="ARBA" id="ARBA00004651"/>
    </source>
</evidence>
<feature type="transmembrane region" description="Helical" evidence="8">
    <location>
        <begin position="82"/>
        <end position="102"/>
    </location>
</feature>
<evidence type="ECO:0000256" key="2">
    <source>
        <dbReference type="ARBA" id="ARBA00010735"/>
    </source>
</evidence>
<comment type="subcellular location">
    <subcellularLocation>
        <location evidence="1">Cell membrane</location>
        <topology evidence="1">Multi-pass membrane protein</topology>
    </subcellularLocation>
</comment>
<keyword evidence="5 8" id="KW-0812">Transmembrane</keyword>